<dbReference type="EMBL" id="JAWJWE010000037">
    <property type="protein sequence ID" value="KAK6626332.1"/>
    <property type="molecule type" value="Genomic_DNA"/>
</dbReference>
<dbReference type="InterPro" id="IPR011645">
    <property type="entry name" value="HNOB_dom_associated"/>
</dbReference>
<proteinExistence type="predicted"/>
<accession>A0AAN8NY23</accession>
<dbReference type="Gene3D" id="3.90.1520.10">
    <property type="entry name" value="H-NOX domain"/>
    <property type="match status" value="1"/>
</dbReference>
<feature type="domain" description="Haem NO binding associated" evidence="5">
    <location>
        <begin position="250"/>
        <end position="316"/>
    </location>
</feature>
<name>A0AAN8NY23_POLSC</name>
<dbReference type="PANTHER" id="PTHR45655">
    <property type="entry name" value="GUANYLATE CYCLASE SOLUBLE SUBUNIT BETA-2"/>
    <property type="match status" value="1"/>
</dbReference>
<gene>
    <name evidence="6" type="ORF">RUM43_006643</name>
</gene>
<dbReference type="InterPro" id="IPR038158">
    <property type="entry name" value="H-NOX_domain_sf"/>
</dbReference>
<feature type="domain" description="Haem NO binding associated" evidence="5">
    <location>
        <begin position="170"/>
        <end position="249"/>
    </location>
</feature>
<dbReference type="EC" id="4.6.1.2" evidence="1"/>
<dbReference type="PANTHER" id="PTHR45655:SF6">
    <property type="entry name" value="HEAD-SPECIFIC GUANYLATE CYCLASE"/>
    <property type="match status" value="1"/>
</dbReference>
<reference evidence="6 7" key="1">
    <citation type="submission" date="2023-10" db="EMBL/GenBank/DDBJ databases">
        <title>Genomes of two closely related lineages of the louse Polyplax serrata with different host specificities.</title>
        <authorList>
            <person name="Martinu J."/>
            <person name="Tarabai H."/>
            <person name="Stefka J."/>
            <person name="Hypsa V."/>
        </authorList>
    </citation>
    <scope>NUCLEOTIDE SEQUENCE [LARGE SCALE GENOMIC DNA]</scope>
    <source>
        <strain evidence="6">HR10_N</strain>
    </source>
</reference>
<dbReference type="InterPro" id="IPR042463">
    <property type="entry name" value="HNOB_dom_associated_sf"/>
</dbReference>
<keyword evidence="3" id="KW-0141">cGMP biosynthesis</keyword>
<evidence type="ECO:0000256" key="3">
    <source>
        <dbReference type="ARBA" id="ARBA00023293"/>
    </source>
</evidence>
<dbReference type="Proteomes" id="UP001372834">
    <property type="component" value="Unassembled WGS sequence"/>
</dbReference>
<sequence length="335" mass="37406">MNKDERNVVIFTVEIDVEEFLDQLGQELVEICCDGRLERAFRSLGDNMVDFITTLNSVHDVLLHDNEGDLNGVDGEDGDEILDSDQPGYMSTMTLPESHALELNFTCNSPSVAYLLVGVLKGIADRLYDTVIRIDTLTQDSVHFRYIITSQTVDMGERPTLASTMPEDLTIGVSTFCKAFPWHFILDRELNIIQIGNGFTRMFGSGVKTIGVTYSRFLKIKKPRGGFHRFEDIIKRANTPFLLTLLSGSAKGLEVKGQMVYLAESGSIFFIGSPFLDGLDGLNGKGLFISDIPIHDATRDVILVGEQARAQTIKEEETNSLHKQERSLRLKSPYE</sequence>
<dbReference type="GO" id="GO:0008074">
    <property type="term" value="C:guanylate cyclase complex, soluble"/>
    <property type="evidence" value="ECO:0007669"/>
    <property type="project" value="TreeGrafter"/>
</dbReference>
<organism evidence="6 7">
    <name type="scientific">Polyplax serrata</name>
    <name type="common">Common mouse louse</name>
    <dbReference type="NCBI Taxonomy" id="468196"/>
    <lineage>
        <taxon>Eukaryota</taxon>
        <taxon>Metazoa</taxon>
        <taxon>Ecdysozoa</taxon>
        <taxon>Arthropoda</taxon>
        <taxon>Hexapoda</taxon>
        <taxon>Insecta</taxon>
        <taxon>Pterygota</taxon>
        <taxon>Neoptera</taxon>
        <taxon>Paraneoptera</taxon>
        <taxon>Psocodea</taxon>
        <taxon>Troctomorpha</taxon>
        <taxon>Phthiraptera</taxon>
        <taxon>Anoplura</taxon>
        <taxon>Polyplacidae</taxon>
        <taxon>Polyplax</taxon>
    </lineage>
</organism>
<dbReference type="Gene3D" id="3.30.450.260">
    <property type="entry name" value="Haem NO binding associated domain"/>
    <property type="match status" value="1"/>
</dbReference>
<comment type="caution">
    <text evidence="6">The sequence shown here is derived from an EMBL/GenBank/DDBJ whole genome shotgun (WGS) entry which is preliminary data.</text>
</comment>
<evidence type="ECO:0000256" key="4">
    <source>
        <dbReference type="SAM" id="MobiDB-lite"/>
    </source>
</evidence>
<dbReference type="GO" id="GO:0020037">
    <property type="term" value="F:heme binding"/>
    <property type="evidence" value="ECO:0007669"/>
    <property type="project" value="InterPro"/>
</dbReference>
<keyword evidence="2" id="KW-0547">Nucleotide-binding</keyword>
<dbReference type="GO" id="GO:0070482">
    <property type="term" value="P:response to oxygen levels"/>
    <property type="evidence" value="ECO:0007669"/>
    <property type="project" value="TreeGrafter"/>
</dbReference>
<dbReference type="GO" id="GO:0000166">
    <property type="term" value="F:nucleotide binding"/>
    <property type="evidence" value="ECO:0007669"/>
    <property type="project" value="UniProtKB-KW"/>
</dbReference>
<dbReference type="GO" id="GO:0004383">
    <property type="term" value="F:guanylate cyclase activity"/>
    <property type="evidence" value="ECO:0007669"/>
    <property type="project" value="UniProtKB-EC"/>
</dbReference>
<evidence type="ECO:0000259" key="5">
    <source>
        <dbReference type="Pfam" id="PF07701"/>
    </source>
</evidence>
<evidence type="ECO:0000313" key="7">
    <source>
        <dbReference type="Proteomes" id="UP001372834"/>
    </source>
</evidence>
<evidence type="ECO:0000256" key="2">
    <source>
        <dbReference type="ARBA" id="ARBA00022741"/>
    </source>
</evidence>
<dbReference type="AlphaFoldDB" id="A0AAN8NY23"/>
<evidence type="ECO:0000313" key="6">
    <source>
        <dbReference type="EMBL" id="KAK6626332.1"/>
    </source>
</evidence>
<evidence type="ECO:0000256" key="1">
    <source>
        <dbReference type="ARBA" id="ARBA00012202"/>
    </source>
</evidence>
<dbReference type="Pfam" id="PF07701">
    <property type="entry name" value="HNOBA"/>
    <property type="match status" value="2"/>
</dbReference>
<feature type="region of interest" description="Disordered" evidence="4">
    <location>
        <begin position="314"/>
        <end position="335"/>
    </location>
</feature>
<protein>
    <recommendedName>
        <fullName evidence="1">guanylate cyclase</fullName>
        <ecNumber evidence="1">4.6.1.2</ecNumber>
    </recommendedName>
</protein>
<dbReference type="GO" id="GO:0019934">
    <property type="term" value="P:cGMP-mediated signaling"/>
    <property type="evidence" value="ECO:0007669"/>
    <property type="project" value="TreeGrafter"/>
</dbReference>